<sequence length="263" mass="28719">MNYLQNRKIKRKKIEKIVLVVIILLFLIYFGSNIFSGLSFVSHAVFKPVLVLGNSIGEKFGNIGAYFKSKKNLYLENESLRERLNENTATLSNYNSLLGENVGMKEILGRGGEERDLVLASILSKPPKSLYDTLVIDAGEKNGVLVGDLVFAEGDVPLGRIESVNSGSSKVILFSSPKIKTEVVLGDGNVFTEIIGRGGGNFEISLPRDFVVSPGMEAVLPGIAPYTLAKVEAVISDPRDSFVKVLLVSPVNIQELKFVEVEI</sequence>
<dbReference type="PANTHER" id="PTHR34138:SF1">
    <property type="entry name" value="CELL SHAPE-DETERMINING PROTEIN MREC"/>
    <property type="match status" value="1"/>
</dbReference>
<evidence type="ECO:0000313" key="3">
    <source>
        <dbReference type="EMBL" id="OGI63707.1"/>
    </source>
</evidence>
<dbReference type="GO" id="GO:0005886">
    <property type="term" value="C:plasma membrane"/>
    <property type="evidence" value="ECO:0007669"/>
    <property type="project" value="TreeGrafter"/>
</dbReference>
<proteinExistence type="predicted"/>
<dbReference type="PANTHER" id="PTHR34138">
    <property type="entry name" value="CELL SHAPE-DETERMINING PROTEIN MREC"/>
    <property type="match status" value="1"/>
</dbReference>
<gene>
    <name evidence="3" type="ORF">A2733_01920</name>
</gene>
<dbReference type="AlphaFoldDB" id="A0A1F6V1Z9"/>
<evidence type="ECO:0000259" key="2">
    <source>
        <dbReference type="Pfam" id="PF04085"/>
    </source>
</evidence>
<keyword evidence="1" id="KW-0472">Membrane</keyword>
<name>A0A1F6V1Z9_9BACT</name>
<accession>A0A1F6V1Z9</accession>
<feature type="transmembrane region" description="Helical" evidence="1">
    <location>
        <begin position="17"/>
        <end position="41"/>
    </location>
</feature>
<dbReference type="GO" id="GO:0008360">
    <property type="term" value="P:regulation of cell shape"/>
    <property type="evidence" value="ECO:0007669"/>
    <property type="project" value="InterPro"/>
</dbReference>
<comment type="caution">
    <text evidence="3">The sequence shown here is derived from an EMBL/GenBank/DDBJ whole genome shotgun (WGS) entry which is preliminary data.</text>
</comment>
<dbReference type="Gene3D" id="2.40.10.340">
    <property type="entry name" value="Rod shape-determining protein MreC, domain 1"/>
    <property type="match status" value="1"/>
</dbReference>
<evidence type="ECO:0000256" key="1">
    <source>
        <dbReference type="SAM" id="Phobius"/>
    </source>
</evidence>
<evidence type="ECO:0000313" key="4">
    <source>
        <dbReference type="Proteomes" id="UP000178985"/>
    </source>
</evidence>
<keyword evidence="1" id="KW-1133">Transmembrane helix</keyword>
<dbReference type="EMBL" id="MFTO01000013">
    <property type="protein sequence ID" value="OGI63707.1"/>
    <property type="molecule type" value="Genomic_DNA"/>
</dbReference>
<keyword evidence="1" id="KW-0812">Transmembrane</keyword>
<reference evidence="3 4" key="1">
    <citation type="journal article" date="2016" name="Nat. Commun.">
        <title>Thousands of microbial genomes shed light on interconnected biogeochemical processes in an aquifer system.</title>
        <authorList>
            <person name="Anantharaman K."/>
            <person name="Brown C.T."/>
            <person name="Hug L.A."/>
            <person name="Sharon I."/>
            <person name="Castelle C.J."/>
            <person name="Probst A.J."/>
            <person name="Thomas B.C."/>
            <person name="Singh A."/>
            <person name="Wilkins M.J."/>
            <person name="Karaoz U."/>
            <person name="Brodie E.L."/>
            <person name="Williams K.H."/>
            <person name="Hubbard S.S."/>
            <person name="Banfield J.F."/>
        </authorList>
    </citation>
    <scope>NUCLEOTIDE SEQUENCE [LARGE SCALE GENOMIC DNA]</scope>
</reference>
<dbReference type="Proteomes" id="UP000178985">
    <property type="component" value="Unassembled WGS sequence"/>
</dbReference>
<dbReference type="InterPro" id="IPR055342">
    <property type="entry name" value="MreC_beta-barrel_core"/>
</dbReference>
<protein>
    <recommendedName>
        <fullName evidence="2">Rod shape-determining protein MreC beta-barrel core domain-containing protein</fullName>
    </recommendedName>
</protein>
<dbReference type="Pfam" id="PF04085">
    <property type="entry name" value="MreC"/>
    <property type="match status" value="1"/>
</dbReference>
<dbReference type="InterPro" id="IPR042177">
    <property type="entry name" value="Cell/Rod_1"/>
</dbReference>
<feature type="domain" description="Rod shape-determining protein MreC beta-barrel core" evidence="2">
    <location>
        <begin position="122"/>
        <end position="261"/>
    </location>
</feature>
<dbReference type="InterPro" id="IPR007221">
    <property type="entry name" value="MreC"/>
</dbReference>
<organism evidence="3 4">
    <name type="scientific">Candidatus Nomurabacteria bacterium RIFCSPHIGHO2_01_FULL_40_20</name>
    <dbReference type="NCBI Taxonomy" id="1801738"/>
    <lineage>
        <taxon>Bacteria</taxon>
        <taxon>Candidatus Nomuraibacteriota</taxon>
    </lineage>
</organism>